<reference evidence="1 2" key="1">
    <citation type="submission" date="2024-01" db="EMBL/GenBank/DDBJ databases">
        <title>Genome assemblies of Stephania.</title>
        <authorList>
            <person name="Yang L."/>
        </authorList>
    </citation>
    <scope>NUCLEOTIDE SEQUENCE [LARGE SCALE GENOMIC DNA]</scope>
    <source>
        <strain evidence="1">JXDWG</strain>
        <tissue evidence="1">Leaf</tissue>
    </source>
</reference>
<sequence length="50" mass="6073">MFGNSSWEKKQNIYGFYGHGMYIELMRVKTYLDRVPSYEKQRISTIIHKQ</sequence>
<protein>
    <submittedName>
        <fullName evidence="1">Uncharacterized protein</fullName>
    </submittedName>
</protein>
<dbReference type="AlphaFoldDB" id="A0AAP0L7T7"/>
<evidence type="ECO:0000313" key="2">
    <source>
        <dbReference type="Proteomes" id="UP001419268"/>
    </source>
</evidence>
<proteinExistence type="predicted"/>
<dbReference type="Proteomes" id="UP001419268">
    <property type="component" value="Unassembled WGS sequence"/>
</dbReference>
<organism evidence="1 2">
    <name type="scientific">Stephania cephalantha</name>
    <dbReference type="NCBI Taxonomy" id="152367"/>
    <lineage>
        <taxon>Eukaryota</taxon>
        <taxon>Viridiplantae</taxon>
        <taxon>Streptophyta</taxon>
        <taxon>Embryophyta</taxon>
        <taxon>Tracheophyta</taxon>
        <taxon>Spermatophyta</taxon>
        <taxon>Magnoliopsida</taxon>
        <taxon>Ranunculales</taxon>
        <taxon>Menispermaceae</taxon>
        <taxon>Menispermoideae</taxon>
        <taxon>Cissampelideae</taxon>
        <taxon>Stephania</taxon>
    </lineage>
</organism>
<dbReference type="EMBL" id="JBBNAG010000001">
    <property type="protein sequence ID" value="KAK9165362.1"/>
    <property type="molecule type" value="Genomic_DNA"/>
</dbReference>
<keyword evidence="2" id="KW-1185">Reference proteome</keyword>
<comment type="caution">
    <text evidence="1">The sequence shown here is derived from an EMBL/GenBank/DDBJ whole genome shotgun (WGS) entry which is preliminary data.</text>
</comment>
<name>A0AAP0L7T7_9MAGN</name>
<gene>
    <name evidence="1" type="ORF">Scep_000553</name>
</gene>
<evidence type="ECO:0000313" key="1">
    <source>
        <dbReference type="EMBL" id="KAK9165362.1"/>
    </source>
</evidence>
<accession>A0AAP0L7T7</accession>